<dbReference type="InterPro" id="IPR010491">
    <property type="entry name" value="PRP1_N"/>
</dbReference>
<name>A0A507FHA7_9FUNG</name>
<evidence type="ECO:0000256" key="2">
    <source>
        <dbReference type="ARBA" id="ARBA00022664"/>
    </source>
</evidence>
<dbReference type="Pfam" id="PF06424">
    <property type="entry name" value="PRP1_N"/>
    <property type="match status" value="1"/>
</dbReference>
<protein>
    <recommendedName>
        <fullName evidence="9">PRP1 splicing factor N-terminal domain-containing protein</fullName>
    </recommendedName>
</protein>
<feature type="domain" description="PRP1 splicing factor N-terminal" evidence="9">
    <location>
        <begin position="16"/>
        <end position="179"/>
    </location>
</feature>
<dbReference type="STRING" id="246404.A0A507FHA7"/>
<evidence type="ECO:0000256" key="6">
    <source>
        <dbReference type="PROSITE-ProRule" id="PRU00339"/>
    </source>
</evidence>
<accession>A0A507FHA7</accession>
<comment type="caution">
    <text evidence="10">The sequence shown here is derived from an EMBL/GenBank/DDBJ whole genome shotgun (WGS) entry which is preliminary data.</text>
</comment>
<dbReference type="PANTHER" id="PTHR11246:SF1">
    <property type="entry name" value="PRE-MRNA-PROCESSING FACTOR 6"/>
    <property type="match status" value="1"/>
</dbReference>
<dbReference type="GO" id="GO:0046540">
    <property type="term" value="C:U4/U6 x U5 tri-snRNP complex"/>
    <property type="evidence" value="ECO:0007669"/>
    <property type="project" value="TreeGrafter"/>
</dbReference>
<keyword evidence="6" id="KW-0802">TPR repeat</keyword>
<keyword evidence="7" id="KW-0175">Coiled coil</keyword>
<evidence type="ECO:0000256" key="8">
    <source>
        <dbReference type="SAM" id="MobiDB-lite"/>
    </source>
</evidence>
<dbReference type="Pfam" id="PF13432">
    <property type="entry name" value="TPR_16"/>
    <property type="match status" value="1"/>
</dbReference>
<feature type="repeat" description="TPR" evidence="6">
    <location>
        <begin position="856"/>
        <end position="889"/>
    </location>
</feature>
<dbReference type="SMART" id="SM00386">
    <property type="entry name" value="HAT"/>
    <property type="match status" value="13"/>
</dbReference>
<dbReference type="Gene3D" id="1.25.40.10">
    <property type="entry name" value="Tetratricopeptide repeat domain"/>
    <property type="match status" value="4"/>
</dbReference>
<dbReference type="InterPro" id="IPR019734">
    <property type="entry name" value="TPR_rpt"/>
</dbReference>
<evidence type="ECO:0000256" key="5">
    <source>
        <dbReference type="ARBA" id="ARBA00023242"/>
    </source>
</evidence>
<dbReference type="InterPro" id="IPR045075">
    <property type="entry name" value="Syf1-like"/>
</dbReference>
<evidence type="ECO:0000256" key="4">
    <source>
        <dbReference type="ARBA" id="ARBA00023187"/>
    </source>
</evidence>
<comment type="subcellular location">
    <subcellularLocation>
        <location evidence="1">Nucleus</location>
    </subcellularLocation>
</comment>
<evidence type="ECO:0000313" key="10">
    <source>
        <dbReference type="EMBL" id="TPX75664.1"/>
    </source>
</evidence>
<evidence type="ECO:0000256" key="7">
    <source>
        <dbReference type="SAM" id="Coils"/>
    </source>
</evidence>
<keyword evidence="11" id="KW-1185">Reference proteome</keyword>
<proteinExistence type="predicted"/>
<evidence type="ECO:0000259" key="9">
    <source>
        <dbReference type="Pfam" id="PF06424"/>
    </source>
</evidence>
<dbReference type="FunFam" id="1.25.40.10:FF:000384">
    <property type="entry name" value="Probable pre-mRNA splicing factor prp1"/>
    <property type="match status" value="1"/>
</dbReference>
<keyword evidence="2" id="KW-0507">mRNA processing</keyword>
<feature type="coiled-coil region" evidence="7">
    <location>
        <begin position="111"/>
        <end position="151"/>
    </location>
</feature>
<dbReference type="SUPFAM" id="SSF48452">
    <property type="entry name" value="TPR-like"/>
    <property type="match status" value="4"/>
</dbReference>
<dbReference type="PROSITE" id="PS50005">
    <property type="entry name" value="TPR"/>
    <property type="match status" value="1"/>
</dbReference>
<keyword evidence="3" id="KW-0677">Repeat</keyword>
<dbReference type="EMBL" id="QEAP01000072">
    <property type="protein sequence ID" value="TPX75664.1"/>
    <property type="molecule type" value="Genomic_DNA"/>
</dbReference>
<gene>
    <name evidence="10" type="ORF">CcCBS67573_g03048</name>
</gene>
<dbReference type="Proteomes" id="UP000320333">
    <property type="component" value="Unassembled WGS sequence"/>
</dbReference>
<sequence length="958" mass="105401">MFHKPAFAPDFLSKKPPPNYIAGLGRGATGFTTRSDIGPAREQAPEEVAPPAIGPMMGGPAIGPGMPGMPPGANGDAPKKPLDDDDEQFQDPDNETGLFNTAPYEADDEEADRIYEEVDKAMDERRRARREAREREELERYRKERPKIQQQFADLKRGLAAVSQEEWAALPDVGDLVRKKGTKKKLPDRYTPSADLITIGGGFGSTVSGGGDAASGFATSIDPRMMGGLSTPAGTASVAGDQSGILTDFVQFGQGRNKVLGLKLDQMSDSVSGQSTIDPKGYLTDLNSMVTKTDAEISDIKKARQLLRSVITTNPKHAPGWIAAARLEEVAQKIVAARELAAKGCEECPKSEDIWLESARLNSTENAKIILATAVRHIPTSVKIWLRAQSLEQDVKAQKRVLRRALEFIPNSVKLWKAAVSLEEDSDDARILLSRAVECVPLATELWLALARLETYENAKKVLNKARTAIPTSHEIWITAAKLEEQQGNIGSLDKIIPNAVTRLAQKGSTLDRDSWIKEAEECEKEGFVGTAQAIIKATIGIDVDDDDREGTWLEDAESSVSHGAIATARAIYAYALQVFPQEEGIWRKAAFLEKSHGTRESLEEVLQRAVKYCPQAEILWLMGAKEKWLAGDLPGAKGILASAFEANQNSEQIWLAAIKLEVETGEYGRAQALLLQARTKADTDRVWMKSAMLERQLGNLPVAMSLLEEAITKFPQFGKLWMIKAQIEEHQLSNVVAARDTLSKALKAVPKSSPSAVTLWLMASRLEERAGQLTKSRALLEKARLLNPKQPELWCEAIRVESRASNQAIADALISKALQECPTSGLLWSEAILSESRPQRKARSKDAWMKSENDPLVLVTVARLFWSERKVEKARNWFARAVKVNPDLGDSWAWWLKFESVQEGDTTKMVADIVAKCKAAEPHHGERWQACAKDLSNTGRSVEEILKMVASSLPVTV</sequence>
<dbReference type="InterPro" id="IPR003107">
    <property type="entry name" value="HAT"/>
</dbReference>
<dbReference type="GO" id="GO:0000244">
    <property type="term" value="P:spliceosomal tri-snRNP complex assembly"/>
    <property type="evidence" value="ECO:0007669"/>
    <property type="project" value="TreeGrafter"/>
</dbReference>
<organism evidence="10 11">
    <name type="scientific">Chytriomyces confervae</name>
    <dbReference type="NCBI Taxonomy" id="246404"/>
    <lineage>
        <taxon>Eukaryota</taxon>
        <taxon>Fungi</taxon>
        <taxon>Fungi incertae sedis</taxon>
        <taxon>Chytridiomycota</taxon>
        <taxon>Chytridiomycota incertae sedis</taxon>
        <taxon>Chytridiomycetes</taxon>
        <taxon>Chytridiales</taxon>
        <taxon>Chytriomycetaceae</taxon>
        <taxon>Chytriomyces</taxon>
    </lineage>
</organism>
<evidence type="ECO:0000313" key="11">
    <source>
        <dbReference type="Proteomes" id="UP000320333"/>
    </source>
</evidence>
<evidence type="ECO:0000256" key="1">
    <source>
        <dbReference type="ARBA" id="ARBA00004123"/>
    </source>
</evidence>
<feature type="compositionally biased region" description="Acidic residues" evidence="8">
    <location>
        <begin position="83"/>
        <end position="94"/>
    </location>
</feature>
<dbReference type="InterPro" id="IPR011990">
    <property type="entry name" value="TPR-like_helical_dom_sf"/>
</dbReference>
<dbReference type="OrthoDB" id="440128at2759"/>
<dbReference type="AlphaFoldDB" id="A0A507FHA7"/>
<keyword evidence="5" id="KW-0539">Nucleus</keyword>
<dbReference type="PANTHER" id="PTHR11246">
    <property type="entry name" value="PRE-MRNA SPLICING FACTOR"/>
    <property type="match status" value="1"/>
</dbReference>
<dbReference type="FunFam" id="1.25.40.10:FF:001362">
    <property type="entry name" value="RNA splicing factor"/>
    <property type="match status" value="1"/>
</dbReference>
<feature type="compositionally biased region" description="Gly residues" evidence="8">
    <location>
        <begin position="56"/>
        <end position="66"/>
    </location>
</feature>
<feature type="region of interest" description="Disordered" evidence="8">
    <location>
        <begin position="1"/>
        <end position="103"/>
    </location>
</feature>
<reference evidence="10 11" key="1">
    <citation type="journal article" date="2019" name="Sci. Rep.">
        <title>Comparative genomics of chytrid fungi reveal insights into the obligate biotrophic and pathogenic lifestyle of Synchytrium endobioticum.</title>
        <authorList>
            <person name="van de Vossenberg B.T.L.H."/>
            <person name="Warris S."/>
            <person name="Nguyen H.D.T."/>
            <person name="van Gent-Pelzer M.P.E."/>
            <person name="Joly D.L."/>
            <person name="van de Geest H.C."/>
            <person name="Bonants P.J.M."/>
            <person name="Smith D.S."/>
            <person name="Levesque C.A."/>
            <person name="van der Lee T.A.J."/>
        </authorList>
    </citation>
    <scope>NUCLEOTIDE SEQUENCE [LARGE SCALE GENOMIC DNA]</scope>
    <source>
        <strain evidence="10 11">CBS 675.73</strain>
    </source>
</reference>
<keyword evidence="4" id="KW-0508">mRNA splicing</keyword>
<dbReference type="GO" id="GO:0071013">
    <property type="term" value="C:catalytic step 2 spliceosome"/>
    <property type="evidence" value="ECO:0007669"/>
    <property type="project" value="TreeGrafter"/>
</dbReference>
<evidence type="ECO:0000256" key="3">
    <source>
        <dbReference type="ARBA" id="ARBA00022737"/>
    </source>
</evidence>